<dbReference type="PANTHER" id="PTHR10381">
    <property type="entry name" value="ATP-DEPENDENT CLP PROTEASE PROTEOLYTIC SUBUNIT"/>
    <property type="match status" value="1"/>
</dbReference>
<evidence type="ECO:0000256" key="1">
    <source>
        <dbReference type="ARBA" id="ARBA00007039"/>
    </source>
</evidence>
<dbReference type="PANTHER" id="PTHR10381:SF70">
    <property type="entry name" value="ATP-DEPENDENT CLP PROTEASE PROTEOLYTIC SUBUNIT"/>
    <property type="match status" value="1"/>
</dbReference>
<keyword evidence="5" id="KW-0720">Serine protease</keyword>
<dbReference type="Gene3D" id="3.90.226.10">
    <property type="entry name" value="2-enoyl-CoA Hydratase, Chain A, domain 1"/>
    <property type="match status" value="1"/>
</dbReference>
<proteinExistence type="inferred from homology"/>
<keyword evidence="3 8" id="KW-0645">Protease</keyword>
<evidence type="ECO:0000256" key="7">
    <source>
        <dbReference type="SAM" id="MobiDB-lite"/>
    </source>
</evidence>
<dbReference type="RefSeq" id="WP_070783857.1">
    <property type="nucleotide sequence ID" value="NZ_MJPL01000022.1"/>
</dbReference>
<evidence type="ECO:0000256" key="3">
    <source>
        <dbReference type="ARBA" id="ARBA00022670"/>
    </source>
</evidence>
<reference evidence="8 9" key="1">
    <citation type="submission" date="2019-09" db="EMBL/GenBank/DDBJ databases">
        <authorList>
            <consortium name="GenomeTrakr network: Whole genome sequencing for foodborne pathogen traceback"/>
        </authorList>
    </citation>
    <scope>NUCLEOTIDE SEQUENCE [LARGE SCALE GENOMIC DNA]</scope>
    <source>
        <strain evidence="8 9">FLAG-55987</strain>
    </source>
</reference>
<accession>A0A470ZTQ6</accession>
<dbReference type="PRINTS" id="PR00127">
    <property type="entry name" value="CLPPROTEASEP"/>
</dbReference>
<organism evidence="8 9">
    <name type="scientific">Listeria monocytogenes</name>
    <dbReference type="NCBI Taxonomy" id="1639"/>
    <lineage>
        <taxon>Bacteria</taxon>
        <taxon>Bacillati</taxon>
        <taxon>Bacillota</taxon>
        <taxon>Bacilli</taxon>
        <taxon>Bacillales</taxon>
        <taxon>Listeriaceae</taxon>
        <taxon>Listeria</taxon>
    </lineage>
</organism>
<feature type="region of interest" description="Disordered" evidence="7">
    <location>
        <begin position="227"/>
        <end position="249"/>
    </location>
</feature>
<evidence type="ECO:0000256" key="6">
    <source>
        <dbReference type="RuleBase" id="RU003567"/>
    </source>
</evidence>
<evidence type="ECO:0000313" key="8">
    <source>
        <dbReference type="EMBL" id="ECY6545669.1"/>
    </source>
</evidence>
<gene>
    <name evidence="8" type="ORF">F6436_15255</name>
</gene>
<dbReference type="GO" id="GO:0006515">
    <property type="term" value="P:protein quality control for misfolded or incompletely synthesized proteins"/>
    <property type="evidence" value="ECO:0007669"/>
    <property type="project" value="TreeGrafter"/>
</dbReference>
<dbReference type="EMBL" id="AALEDS010000025">
    <property type="protein sequence ID" value="ECY6545669.1"/>
    <property type="molecule type" value="Genomic_DNA"/>
</dbReference>
<sequence>MKRIDVKGVVVSNDDKWIYDFFEMDSVSPNDISEALKDTVEPVEVVINSGGGDVYAGSEIYSTLKEYAGDVTVKIVGLAASAASVIAMAGNTVKIAPTAQLMIHNVSSMGSGDFRDFQHQSGVLENYNKSIASAYMLKSGKEESEVLEFMNNETWFTAEQAKGHGFVDEIMFAEKAPKLAASITSTMLPESVINKIRNSKTVETGWHEAKGLLTKDDVENMINKALEQTNTKEEKPQKENKNPFKRFLF</sequence>
<evidence type="ECO:0000256" key="5">
    <source>
        <dbReference type="ARBA" id="ARBA00022825"/>
    </source>
</evidence>
<dbReference type="Proteomes" id="UP000364988">
    <property type="component" value="Unassembled WGS sequence"/>
</dbReference>
<dbReference type="InterPro" id="IPR001907">
    <property type="entry name" value="ClpP"/>
</dbReference>
<dbReference type="SUPFAM" id="SSF52096">
    <property type="entry name" value="ClpP/crotonase"/>
    <property type="match status" value="1"/>
</dbReference>
<dbReference type="GO" id="GO:0009368">
    <property type="term" value="C:endopeptidase Clp complex"/>
    <property type="evidence" value="ECO:0007669"/>
    <property type="project" value="TreeGrafter"/>
</dbReference>
<evidence type="ECO:0000256" key="2">
    <source>
        <dbReference type="ARBA" id="ARBA00022490"/>
    </source>
</evidence>
<keyword evidence="4" id="KW-0378">Hydrolase</keyword>
<protein>
    <recommendedName>
        <fullName evidence="6">ATP-dependent Clp protease proteolytic subunit</fullName>
    </recommendedName>
</protein>
<comment type="caution">
    <text evidence="8">The sequence shown here is derived from an EMBL/GenBank/DDBJ whole genome shotgun (WGS) entry which is preliminary data.</text>
</comment>
<evidence type="ECO:0000256" key="4">
    <source>
        <dbReference type="ARBA" id="ARBA00022801"/>
    </source>
</evidence>
<dbReference type="Pfam" id="PF00574">
    <property type="entry name" value="CLP_protease"/>
    <property type="match status" value="1"/>
</dbReference>
<dbReference type="InterPro" id="IPR023562">
    <property type="entry name" value="ClpP/TepA"/>
</dbReference>
<dbReference type="GO" id="GO:0004176">
    <property type="term" value="F:ATP-dependent peptidase activity"/>
    <property type="evidence" value="ECO:0007669"/>
    <property type="project" value="InterPro"/>
</dbReference>
<feature type="compositionally biased region" description="Basic and acidic residues" evidence="7">
    <location>
        <begin position="230"/>
        <end position="242"/>
    </location>
</feature>
<comment type="similarity">
    <text evidence="1 6">Belongs to the peptidase S14 family.</text>
</comment>
<dbReference type="AlphaFoldDB" id="A0A470ZTQ6"/>
<dbReference type="GO" id="GO:0004252">
    <property type="term" value="F:serine-type endopeptidase activity"/>
    <property type="evidence" value="ECO:0007669"/>
    <property type="project" value="InterPro"/>
</dbReference>
<dbReference type="CDD" id="cd07016">
    <property type="entry name" value="S14_ClpP_1"/>
    <property type="match status" value="1"/>
</dbReference>
<dbReference type="InterPro" id="IPR029045">
    <property type="entry name" value="ClpP/crotonase-like_dom_sf"/>
</dbReference>
<dbReference type="NCBIfam" id="NF045542">
    <property type="entry name" value="Clp_rel_HeadMat"/>
    <property type="match status" value="1"/>
</dbReference>
<name>A0A470ZTQ6_LISMN</name>
<dbReference type="GO" id="GO:0051117">
    <property type="term" value="F:ATPase binding"/>
    <property type="evidence" value="ECO:0007669"/>
    <property type="project" value="TreeGrafter"/>
</dbReference>
<evidence type="ECO:0000313" key="9">
    <source>
        <dbReference type="Proteomes" id="UP000364988"/>
    </source>
</evidence>
<keyword evidence="2" id="KW-0963">Cytoplasm</keyword>